<dbReference type="EMBL" id="GGEC01006399">
    <property type="protein sequence ID" value="MBW86882.1"/>
    <property type="molecule type" value="Transcribed_RNA"/>
</dbReference>
<organism evidence="1">
    <name type="scientific">Rhizophora mucronata</name>
    <name type="common">Asiatic mangrove</name>
    <dbReference type="NCBI Taxonomy" id="61149"/>
    <lineage>
        <taxon>Eukaryota</taxon>
        <taxon>Viridiplantae</taxon>
        <taxon>Streptophyta</taxon>
        <taxon>Embryophyta</taxon>
        <taxon>Tracheophyta</taxon>
        <taxon>Spermatophyta</taxon>
        <taxon>Magnoliopsida</taxon>
        <taxon>eudicotyledons</taxon>
        <taxon>Gunneridae</taxon>
        <taxon>Pentapetalae</taxon>
        <taxon>rosids</taxon>
        <taxon>fabids</taxon>
        <taxon>Malpighiales</taxon>
        <taxon>Rhizophoraceae</taxon>
        <taxon>Rhizophora</taxon>
    </lineage>
</organism>
<proteinExistence type="predicted"/>
<sequence>MNLQSATIFKPNQILCLQNIFVRLTRYDYVIYYAQPVLTSVD</sequence>
<protein>
    <submittedName>
        <fullName evidence="1">Uncharacterized protein</fullName>
    </submittedName>
</protein>
<reference evidence="1" key="1">
    <citation type="submission" date="2018-02" db="EMBL/GenBank/DDBJ databases">
        <title>Rhizophora mucronata_Transcriptome.</title>
        <authorList>
            <person name="Meera S.P."/>
            <person name="Sreeshan A."/>
            <person name="Augustine A."/>
        </authorList>
    </citation>
    <scope>NUCLEOTIDE SEQUENCE</scope>
    <source>
        <tissue evidence="1">Leaf</tissue>
    </source>
</reference>
<evidence type="ECO:0000313" key="1">
    <source>
        <dbReference type="EMBL" id="MBW86882.1"/>
    </source>
</evidence>
<dbReference type="AlphaFoldDB" id="A0A2P2J0B3"/>
<accession>A0A2P2J0B3</accession>
<name>A0A2P2J0B3_RHIMU</name>